<feature type="compositionally biased region" description="Polar residues" evidence="1">
    <location>
        <begin position="1"/>
        <end position="10"/>
    </location>
</feature>
<reference evidence="2" key="1">
    <citation type="submission" date="2024-06" db="UniProtKB">
        <authorList>
            <consortium name="Ensembl"/>
        </authorList>
    </citation>
    <scope>IDENTIFICATION</scope>
</reference>
<dbReference type="HOGENOM" id="CLU_1214436_0_0_1"/>
<name>M3YLW4_MUSPF</name>
<proteinExistence type="predicted"/>
<evidence type="ECO:0000256" key="1">
    <source>
        <dbReference type="SAM" id="MobiDB-lite"/>
    </source>
</evidence>
<organism evidence="2">
    <name type="scientific">Mustela putorius furo</name>
    <name type="common">European domestic ferret</name>
    <name type="synonym">Mustela furo</name>
    <dbReference type="NCBI Taxonomy" id="9669"/>
    <lineage>
        <taxon>Eukaryota</taxon>
        <taxon>Metazoa</taxon>
        <taxon>Chordata</taxon>
        <taxon>Craniata</taxon>
        <taxon>Vertebrata</taxon>
        <taxon>Euteleostomi</taxon>
        <taxon>Mammalia</taxon>
        <taxon>Eutheria</taxon>
        <taxon>Laurasiatheria</taxon>
        <taxon>Carnivora</taxon>
        <taxon>Caniformia</taxon>
        <taxon>Musteloidea</taxon>
        <taxon>Mustelidae</taxon>
        <taxon>Mustelinae</taxon>
        <taxon>Mustela</taxon>
    </lineage>
</organism>
<accession>M3YLW4</accession>
<feature type="compositionally biased region" description="Low complexity" evidence="1">
    <location>
        <begin position="174"/>
        <end position="187"/>
    </location>
</feature>
<dbReference type="EMBL" id="AEYP01038033">
    <property type="status" value="NOT_ANNOTATED_CDS"/>
    <property type="molecule type" value="Genomic_DNA"/>
</dbReference>
<feature type="region of interest" description="Disordered" evidence="1">
    <location>
        <begin position="132"/>
        <end position="161"/>
    </location>
</feature>
<feature type="region of interest" description="Disordered" evidence="1">
    <location>
        <begin position="174"/>
        <end position="214"/>
    </location>
</feature>
<protein>
    <submittedName>
        <fullName evidence="2">Uncharacterized protein</fullName>
    </submittedName>
</protein>
<dbReference type="Ensembl" id="ENSMPUT00000012522.1">
    <property type="protein sequence ID" value="ENSMPUP00000012321.1"/>
    <property type="gene ID" value="ENSMPUG00000012415.1"/>
</dbReference>
<dbReference type="AlphaFoldDB" id="M3YLW4"/>
<dbReference type="EMBL" id="AEYP01038034">
    <property type="status" value="NOT_ANNOTATED_CDS"/>
    <property type="molecule type" value="Genomic_DNA"/>
</dbReference>
<dbReference type="EMBL" id="AEYP01038035">
    <property type="status" value="NOT_ANNOTATED_CDS"/>
    <property type="molecule type" value="Genomic_DNA"/>
</dbReference>
<feature type="compositionally biased region" description="Basic and acidic residues" evidence="1">
    <location>
        <begin position="64"/>
        <end position="75"/>
    </location>
</feature>
<sequence length="228" mass="23683">MISITPNSIRVTPEPEEWPRGDGEGVGRRIGFGDRTGERRGVDRREVAGAHGSAKGQDAAGRTRVGDTEGGERGGGRPGSGAPGSPGWEAGVAARRALTAAERGIAVPAVQAGGFPAGLPQGQVVLVVGRDPGRAQHGPQVQTQRQEDAHQPDQLQRGQHRHAHLLHAAAGRSHAPGAAAPCPAGGEVARRVRRAGSRTSFGGKQRSRRAPRRAFLFDSQTCKAAISA</sequence>
<dbReference type="InParanoid" id="M3YLW4"/>
<dbReference type="EMBL" id="AEYP01038036">
    <property type="status" value="NOT_ANNOTATED_CDS"/>
    <property type="molecule type" value="Genomic_DNA"/>
</dbReference>
<evidence type="ECO:0000313" key="2">
    <source>
        <dbReference type="Ensembl" id="ENSMPUP00000012321.1"/>
    </source>
</evidence>
<feature type="compositionally biased region" description="Basic and acidic residues" evidence="1">
    <location>
        <begin position="17"/>
        <end position="48"/>
    </location>
</feature>
<feature type="region of interest" description="Disordered" evidence="1">
    <location>
        <begin position="1"/>
        <end position="91"/>
    </location>
</feature>